<dbReference type="Pfam" id="PF04892">
    <property type="entry name" value="VanZ"/>
    <property type="match status" value="1"/>
</dbReference>
<dbReference type="AlphaFoldDB" id="A0A0J5TGL1"/>
<dbReference type="OrthoDB" id="2908830at2"/>
<protein>
    <recommendedName>
        <fullName evidence="1">VanZ-like domain-containing protein</fullName>
    </recommendedName>
</protein>
<dbReference type="Proteomes" id="UP000076510">
    <property type="component" value="Unassembled WGS sequence"/>
</dbReference>
<evidence type="ECO:0000313" key="2">
    <source>
        <dbReference type="EMBL" id="KZE51128.1"/>
    </source>
</evidence>
<comment type="caution">
    <text evidence="2">The sequence shown here is derived from an EMBL/GenBank/DDBJ whole genome shotgun (WGS) entry which is preliminary data.</text>
</comment>
<proteinExistence type="predicted"/>
<sequence length="212" mass="24147">MHGKLKSLVVLVFSLVAGIWIYMEYFLNMLPRFFPNMENIEKTILSMAIVVLTIYVLLKLVLGMATKWDRYALLLAYFTVLIFGLLRPDGQYSIGTGDVSWNPIAFLSDIQGDRASQWVMVINLIIFVPMYFLLTVSNVLKGFKGRFLLFQGVAWTLEWMQHILNVGQFDLSDLLLYTVGFLIGYGIALPILKVGIGRYPVEAVRYRSMGRG</sequence>
<dbReference type="EMBL" id="LQQY01000009">
    <property type="protein sequence ID" value="KZE51128.1"/>
    <property type="molecule type" value="Genomic_DNA"/>
</dbReference>
<evidence type="ECO:0000313" key="3">
    <source>
        <dbReference type="Proteomes" id="UP000076510"/>
    </source>
</evidence>
<evidence type="ECO:0000259" key="1">
    <source>
        <dbReference type="Pfam" id="PF04892"/>
    </source>
</evidence>
<reference evidence="3" key="1">
    <citation type="submission" date="2016-01" db="EMBL/GenBank/DDBJ databases">
        <title>Whole genome sequencing of Bhargavaea cecembensis T14.</title>
        <authorList>
            <person name="Hong K.W."/>
        </authorList>
    </citation>
    <scope>NUCLEOTIDE SEQUENCE [LARGE SCALE GENOMIC DNA]</scope>
    <source>
        <strain evidence="3">M19</strain>
    </source>
</reference>
<dbReference type="PATRIC" id="fig|189381.10.peg.1740"/>
<name>A0A0J5TGL1_9BACI</name>
<gene>
    <name evidence="2" type="ORF">AV649_17345</name>
</gene>
<dbReference type="RefSeq" id="WP_048012334.1">
    <property type="nucleotide sequence ID" value="NZ_CP085398.1"/>
</dbReference>
<dbReference type="InterPro" id="IPR006976">
    <property type="entry name" value="VanZ-like"/>
</dbReference>
<organism evidence="2 3">
    <name type="scientific">Rossellomorea marisflavi</name>
    <dbReference type="NCBI Taxonomy" id="189381"/>
    <lineage>
        <taxon>Bacteria</taxon>
        <taxon>Bacillati</taxon>
        <taxon>Bacillota</taxon>
        <taxon>Bacilli</taxon>
        <taxon>Bacillales</taxon>
        <taxon>Bacillaceae</taxon>
        <taxon>Rossellomorea</taxon>
    </lineage>
</organism>
<accession>A0A0J5TGL1</accession>
<feature type="domain" description="VanZ-like" evidence="1">
    <location>
        <begin position="72"/>
        <end position="189"/>
    </location>
</feature>